<evidence type="ECO:0000313" key="2">
    <source>
        <dbReference type="EMBL" id="WIM88811.1"/>
    </source>
</evidence>
<dbReference type="GO" id="GO:0004497">
    <property type="term" value="F:monooxygenase activity"/>
    <property type="evidence" value="ECO:0007669"/>
    <property type="project" value="UniProtKB-KW"/>
</dbReference>
<dbReference type="RefSeq" id="WP_285189168.1">
    <property type="nucleotide sequence ID" value="NZ_CP126981.1"/>
</dbReference>
<evidence type="ECO:0000313" key="3">
    <source>
        <dbReference type="Proteomes" id="UP001236585"/>
    </source>
</evidence>
<dbReference type="InterPro" id="IPR007138">
    <property type="entry name" value="ABM_dom"/>
</dbReference>
<proteinExistence type="predicted"/>
<keyword evidence="2" id="KW-0503">Monooxygenase</keyword>
<reference evidence="2 3" key="1">
    <citation type="journal article" date="2023" name="Microbiol. Resour. Announc.">
        <title>Complete Genome Sequence of Mycobacterium wuenschmanii, a novel Nontuberculous Mycobacterium Isolated from a captive population of Amazon Milk Frogs.</title>
        <authorList>
            <person name="Hicks J."/>
            <person name="Zeineldin M."/>
            <person name="Ward H."/>
            <person name="Wuenschmann A."/>
            <person name="Camp P."/>
            <person name="Farrell D."/>
            <person name="Lehman K."/>
            <person name="Thacker T."/>
            <person name="Cuthbert E."/>
        </authorList>
    </citation>
    <scope>NUCLEOTIDE SEQUENCE [LARGE SCALE GENOMIC DNA]</scope>
    <source>
        <strain evidence="2 3">Wuenschmanii</strain>
    </source>
</reference>
<protein>
    <submittedName>
        <fullName evidence="2">Antibiotic biosynthesis monooxygenase</fullName>
    </submittedName>
</protein>
<dbReference type="Gene3D" id="3.30.70.100">
    <property type="match status" value="1"/>
</dbReference>
<dbReference type="Proteomes" id="UP001236585">
    <property type="component" value="Chromosome"/>
</dbReference>
<dbReference type="EMBL" id="CP126981">
    <property type="protein sequence ID" value="WIM88811.1"/>
    <property type="molecule type" value="Genomic_DNA"/>
</dbReference>
<sequence length="95" mass="10676">MVIVAGYLVVESSQRDRYLQECVDVVEQARHAHGCLDFAITADLVESNRIAIFERWQSRADAEKFRGSGPSDEQHETIISASVCEYEVTGQRSLT</sequence>
<keyword evidence="3" id="KW-1185">Reference proteome</keyword>
<gene>
    <name evidence="2" type="ORF">PT015_04805</name>
</gene>
<keyword evidence="2" id="KW-0560">Oxidoreductase</keyword>
<accession>A0ABY8W0D3</accession>
<dbReference type="SUPFAM" id="SSF54909">
    <property type="entry name" value="Dimeric alpha+beta barrel"/>
    <property type="match status" value="1"/>
</dbReference>
<dbReference type="Pfam" id="PF03992">
    <property type="entry name" value="ABM"/>
    <property type="match status" value="1"/>
</dbReference>
<dbReference type="InterPro" id="IPR011008">
    <property type="entry name" value="Dimeric_a/b-barrel"/>
</dbReference>
<organism evidence="2 3">
    <name type="scientific">Candidatus Mycobacterium wuenschmannii</name>
    <dbReference type="NCBI Taxonomy" id="3027808"/>
    <lineage>
        <taxon>Bacteria</taxon>
        <taxon>Bacillati</taxon>
        <taxon>Actinomycetota</taxon>
        <taxon>Actinomycetes</taxon>
        <taxon>Mycobacteriales</taxon>
        <taxon>Mycobacteriaceae</taxon>
        <taxon>Mycobacterium</taxon>
    </lineage>
</organism>
<name>A0ABY8W0D3_9MYCO</name>
<feature type="domain" description="ABM" evidence="1">
    <location>
        <begin position="1"/>
        <end position="69"/>
    </location>
</feature>
<evidence type="ECO:0000259" key="1">
    <source>
        <dbReference type="Pfam" id="PF03992"/>
    </source>
</evidence>